<comment type="caution">
    <text evidence="1">The sequence shown here is derived from an EMBL/GenBank/DDBJ whole genome shotgun (WGS) entry which is preliminary data.</text>
</comment>
<gene>
    <name evidence="1" type="ORF">M9Y10_016509</name>
</gene>
<evidence type="ECO:0000313" key="2">
    <source>
        <dbReference type="Proteomes" id="UP001470230"/>
    </source>
</evidence>
<dbReference type="EMBL" id="JAPFFF010000021">
    <property type="protein sequence ID" value="KAK8853961.1"/>
    <property type="molecule type" value="Genomic_DNA"/>
</dbReference>
<name>A0ABR2HWH7_9EUKA</name>
<accession>A0ABR2HWH7</accession>
<keyword evidence="2" id="KW-1185">Reference proteome</keyword>
<sequence>MDFQFKDSFVDRDRIRVERILFSKEEDDEFLEAFSQEILTSKEFIANVDRANSKCGIRRRSSQNEVVPCPVGDTEHDPSILPHTHPENTGNLSRQAAGLYHYAICRIMHGIPHRGSVRVRARCVHARAWREVISCW</sequence>
<proteinExistence type="predicted"/>
<reference evidence="1 2" key="1">
    <citation type="submission" date="2024-04" db="EMBL/GenBank/DDBJ databases">
        <title>Tritrichomonas musculus Genome.</title>
        <authorList>
            <person name="Alves-Ferreira E."/>
            <person name="Grigg M."/>
            <person name="Lorenzi H."/>
            <person name="Galac M."/>
        </authorList>
    </citation>
    <scope>NUCLEOTIDE SEQUENCE [LARGE SCALE GENOMIC DNA]</scope>
    <source>
        <strain evidence="1 2">EAF2021</strain>
    </source>
</reference>
<protein>
    <submittedName>
        <fullName evidence="1">Uncharacterized protein</fullName>
    </submittedName>
</protein>
<evidence type="ECO:0000313" key="1">
    <source>
        <dbReference type="EMBL" id="KAK8853961.1"/>
    </source>
</evidence>
<organism evidence="1 2">
    <name type="scientific">Tritrichomonas musculus</name>
    <dbReference type="NCBI Taxonomy" id="1915356"/>
    <lineage>
        <taxon>Eukaryota</taxon>
        <taxon>Metamonada</taxon>
        <taxon>Parabasalia</taxon>
        <taxon>Tritrichomonadida</taxon>
        <taxon>Tritrichomonadidae</taxon>
        <taxon>Tritrichomonas</taxon>
    </lineage>
</organism>
<dbReference type="Proteomes" id="UP001470230">
    <property type="component" value="Unassembled WGS sequence"/>
</dbReference>